<proteinExistence type="predicted"/>
<name>A0AC35GTJ8_9BILA</name>
<sequence length="429" mass="50204">MVADANRDEALLCLQKAKEAMLAKDEAKMKRFIEKARRLDPSCDVKSFLTNGAYTSKPEKAEKTQQERSYSHDDHYEEPEMRHRGRSRPSPSRASNASAENPSSSQKSRSRSRSTSATRRKQQEDASESVEYAADEVQSVERIRHCKDYYEILQVEKNCSEIHLKKKYRELALKLHPDKCKVPGATDAFKALGNAYAVLSDSKKRAEYDQYGAEGARVSRRRNDFYDYDVGRGFEAEMSPEDIFEMFFGGGFPTGSVYRRRTHFQYRQDIFEMFFGGGFPTGSVYRRRTHFQYRREEPQEPQSILMNLFHILPVIVLLFGGLFVQFLVGEPAYSLQREGDYIYLRQTRDLRVNYYVKRNFEQDNRGRVSQIETHVENEYVNQLRMRCYKEKNNRETMLWSAKMRGDNLLWQKAQNMPLPNCQKLQEVMA</sequence>
<dbReference type="WBParaSite" id="PS1159_v2.g8704.t1">
    <property type="protein sequence ID" value="PS1159_v2.g8704.t1"/>
    <property type="gene ID" value="PS1159_v2.g8704"/>
</dbReference>
<dbReference type="Proteomes" id="UP000887580">
    <property type="component" value="Unplaced"/>
</dbReference>
<evidence type="ECO:0000313" key="2">
    <source>
        <dbReference type="WBParaSite" id="PS1159_v2.g8704.t1"/>
    </source>
</evidence>
<accession>A0AC35GTJ8</accession>
<organism evidence="1 2">
    <name type="scientific">Panagrolaimus sp. PS1159</name>
    <dbReference type="NCBI Taxonomy" id="55785"/>
    <lineage>
        <taxon>Eukaryota</taxon>
        <taxon>Metazoa</taxon>
        <taxon>Ecdysozoa</taxon>
        <taxon>Nematoda</taxon>
        <taxon>Chromadorea</taxon>
        <taxon>Rhabditida</taxon>
        <taxon>Tylenchina</taxon>
        <taxon>Panagrolaimomorpha</taxon>
        <taxon>Panagrolaimoidea</taxon>
        <taxon>Panagrolaimidae</taxon>
        <taxon>Panagrolaimus</taxon>
    </lineage>
</organism>
<evidence type="ECO:0000313" key="1">
    <source>
        <dbReference type="Proteomes" id="UP000887580"/>
    </source>
</evidence>
<protein>
    <submittedName>
        <fullName evidence="2">J domain-containing protein</fullName>
    </submittedName>
</protein>
<reference evidence="2" key="1">
    <citation type="submission" date="2022-11" db="UniProtKB">
        <authorList>
            <consortium name="WormBaseParasite"/>
        </authorList>
    </citation>
    <scope>IDENTIFICATION</scope>
</reference>